<name>A0ACC3AXE8_9EURO</name>
<reference evidence="1 2" key="1">
    <citation type="journal article" date="2023" name="ACS Omega">
        <title>Identification of the Neoaspergillic Acid Biosynthesis Gene Cluster by Establishing an In Vitro CRISPR-Ribonucleoprotein Genetic System in Aspergillus melleus.</title>
        <authorList>
            <person name="Yuan B."/>
            <person name="Grau M.F."/>
            <person name="Murata R.M."/>
            <person name="Torok T."/>
            <person name="Venkateswaran K."/>
            <person name="Stajich J.E."/>
            <person name="Wang C.C.C."/>
        </authorList>
    </citation>
    <scope>NUCLEOTIDE SEQUENCE [LARGE SCALE GENOMIC DNA]</scope>
    <source>
        <strain evidence="1 2">IMV 1140</strain>
    </source>
</reference>
<dbReference type="EMBL" id="JAOPJF010000048">
    <property type="protein sequence ID" value="KAK1142641.1"/>
    <property type="molecule type" value="Genomic_DNA"/>
</dbReference>
<evidence type="ECO:0000313" key="1">
    <source>
        <dbReference type="EMBL" id="KAK1142641.1"/>
    </source>
</evidence>
<keyword evidence="2" id="KW-1185">Reference proteome</keyword>
<protein>
    <submittedName>
        <fullName evidence="1">Uncharacterized protein</fullName>
    </submittedName>
</protein>
<proteinExistence type="predicted"/>
<dbReference type="Proteomes" id="UP001177260">
    <property type="component" value="Unassembled WGS sequence"/>
</dbReference>
<sequence length="313" mass="34410">MSKIGVFPAAGGLGTSILNHLVEIVPASQLILIARKPENLDAFKQKGATIRRADYEDPTSLEGAFEGVDVLMLISYASFEIDFRVNVQRHAIDLALRDGVKHIFYSSLGFGGDLEDVSVAHVMGAHLATEKYLAELQSRRADTFTYTSIREGLYSESFPIYTSWFDPADPVSEITIPHDGSGPGVAWVKRDELGEATAKLIASYVTDPAGFAHLNRKLLLSGPRELSLNETAEVLGKAVGRPVRIREISVDEFVRLPQHGVKHTYHGVDLAREWATAWEAIRRGETAVVSPLLGKILGREPESFEKTVSDLTR</sequence>
<comment type="caution">
    <text evidence="1">The sequence shown here is derived from an EMBL/GenBank/DDBJ whole genome shotgun (WGS) entry which is preliminary data.</text>
</comment>
<evidence type="ECO:0000313" key="2">
    <source>
        <dbReference type="Proteomes" id="UP001177260"/>
    </source>
</evidence>
<organism evidence="1 2">
    <name type="scientific">Aspergillus melleus</name>
    <dbReference type="NCBI Taxonomy" id="138277"/>
    <lineage>
        <taxon>Eukaryota</taxon>
        <taxon>Fungi</taxon>
        <taxon>Dikarya</taxon>
        <taxon>Ascomycota</taxon>
        <taxon>Pezizomycotina</taxon>
        <taxon>Eurotiomycetes</taxon>
        <taxon>Eurotiomycetidae</taxon>
        <taxon>Eurotiales</taxon>
        <taxon>Aspergillaceae</taxon>
        <taxon>Aspergillus</taxon>
        <taxon>Aspergillus subgen. Circumdati</taxon>
    </lineage>
</organism>
<gene>
    <name evidence="1" type="ORF">N8T08_007445</name>
</gene>
<accession>A0ACC3AXE8</accession>